<dbReference type="EMBL" id="BNBT01000045">
    <property type="protein sequence ID" value="GHE62232.1"/>
    <property type="molecule type" value="Genomic_DNA"/>
</dbReference>
<dbReference type="RefSeq" id="WP_229925697.1">
    <property type="nucleotide sequence ID" value="NZ_BNBT01000045.1"/>
</dbReference>
<proteinExistence type="predicted"/>
<gene>
    <name evidence="1" type="ORF">GCM10018785_34080</name>
</gene>
<organism evidence="1 2">
    <name type="scientific">Streptomyces longispororuber</name>
    <dbReference type="NCBI Taxonomy" id="68230"/>
    <lineage>
        <taxon>Bacteria</taxon>
        <taxon>Bacillati</taxon>
        <taxon>Actinomycetota</taxon>
        <taxon>Actinomycetes</taxon>
        <taxon>Kitasatosporales</taxon>
        <taxon>Streptomycetaceae</taxon>
        <taxon>Streptomyces</taxon>
    </lineage>
</organism>
<evidence type="ECO:0008006" key="3">
    <source>
        <dbReference type="Google" id="ProtNLM"/>
    </source>
</evidence>
<evidence type="ECO:0000313" key="1">
    <source>
        <dbReference type="EMBL" id="GHE62232.1"/>
    </source>
</evidence>
<name>A0A918ZNW5_9ACTN</name>
<dbReference type="AlphaFoldDB" id="A0A918ZNW5"/>
<reference evidence="1" key="1">
    <citation type="journal article" date="2014" name="Int. J. Syst. Evol. Microbiol.">
        <title>Complete genome sequence of Corynebacterium casei LMG S-19264T (=DSM 44701T), isolated from a smear-ripened cheese.</title>
        <authorList>
            <consortium name="US DOE Joint Genome Institute (JGI-PGF)"/>
            <person name="Walter F."/>
            <person name="Albersmeier A."/>
            <person name="Kalinowski J."/>
            <person name="Ruckert C."/>
        </authorList>
    </citation>
    <scope>NUCLEOTIDE SEQUENCE</scope>
    <source>
        <strain evidence="1">JCM 4784</strain>
    </source>
</reference>
<evidence type="ECO:0000313" key="2">
    <source>
        <dbReference type="Proteomes" id="UP000608024"/>
    </source>
</evidence>
<sequence>MGWVLVPAPYAVTIIERIIAELMDGKGLLSHKPITEKAPERKDSTPLLLRVIHCNGCTERMHRIRSSGTYGCSSYKYGTYCPALYTVCAEWVGDHVTNEFLQAAGRIYRPCH</sequence>
<protein>
    <recommendedName>
        <fullName evidence="3">Recombinase zinc beta ribbon domain-containing protein</fullName>
    </recommendedName>
</protein>
<reference evidence="1" key="2">
    <citation type="submission" date="2020-09" db="EMBL/GenBank/DDBJ databases">
        <authorList>
            <person name="Sun Q."/>
            <person name="Ohkuma M."/>
        </authorList>
    </citation>
    <scope>NUCLEOTIDE SEQUENCE</scope>
    <source>
        <strain evidence="1">JCM 4784</strain>
    </source>
</reference>
<comment type="caution">
    <text evidence="1">The sequence shown here is derived from an EMBL/GenBank/DDBJ whole genome shotgun (WGS) entry which is preliminary data.</text>
</comment>
<dbReference type="Proteomes" id="UP000608024">
    <property type="component" value="Unassembled WGS sequence"/>
</dbReference>
<keyword evidence="2" id="KW-1185">Reference proteome</keyword>
<accession>A0A918ZNW5</accession>